<evidence type="ECO:0000256" key="7">
    <source>
        <dbReference type="ARBA" id="ARBA00022692"/>
    </source>
</evidence>
<evidence type="ECO:0000256" key="14">
    <source>
        <dbReference type="ARBA" id="ARBA00023008"/>
    </source>
</evidence>
<evidence type="ECO:0000259" key="21">
    <source>
        <dbReference type="PROSITE" id="PS50287"/>
    </source>
</evidence>
<evidence type="ECO:0000256" key="13">
    <source>
        <dbReference type="ARBA" id="ARBA00023002"/>
    </source>
</evidence>
<dbReference type="EnsemblMetazoa" id="GBRI009653-RA">
    <property type="protein sequence ID" value="GBRI009653-PA"/>
    <property type="gene ID" value="GBRI009653"/>
</dbReference>
<dbReference type="InterPro" id="IPR050912">
    <property type="entry name" value="LOX-like_protein"/>
</dbReference>
<sequence>MKVDVRIAENCGFFKGSAANYIQQPLNVEANYRNMRLRLNNSHVTQTEEKEVREGRVEVSFDNGLTWGTICATNWSFREANVICHQLNLGYAASTAQTLIYGDSKRYPWKMVGPVCQGTEASLIECSREERYPKFCNLNNNKVAVVRCDEKSPDLVLNIAHIRKSIHLVTKRLSALKCAMEEKCLSRDAYEIQTSPPEAERKLLRFTTTAENVGTADFFPYADYKSWQWHQCHNHYHSMEEFATFDIYDMHYKKQAEGHKASFCLEDTGCRRGVSRRHSCGNKTQGISVGCWDTYSAFIDCQWVDVTRLIPHAFYVLRIVINPGCRIGEISYENNVVECLLYYTGDQWTTFALSCVNASSKLQIDFWSKFKADLGIE</sequence>
<dbReference type="SMART" id="SM00202">
    <property type="entry name" value="SR"/>
    <property type="match status" value="1"/>
</dbReference>
<evidence type="ECO:0000313" key="23">
    <source>
        <dbReference type="Proteomes" id="UP000091820"/>
    </source>
</evidence>
<comment type="cofactor">
    <cofactor evidence="1">
        <name>Cu cation</name>
        <dbReference type="ChEBI" id="CHEBI:23378"/>
    </cofactor>
</comment>
<evidence type="ECO:0000256" key="16">
    <source>
        <dbReference type="ARBA" id="ARBA00023157"/>
    </source>
</evidence>
<keyword evidence="12" id="KW-1133">Transmembrane helix</keyword>
<comment type="catalytic activity">
    <reaction evidence="19">
        <text>L-lysyl-[protein] + O2 + H2O = (S)-2-amino-6-oxohexanoyl-[protein] + H2O2 + NH4(+)</text>
        <dbReference type="Rhea" id="RHEA:24544"/>
        <dbReference type="Rhea" id="RHEA-COMP:9752"/>
        <dbReference type="Rhea" id="RHEA-COMP:12448"/>
        <dbReference type="ChEBI" id="CHEBI:15377"/>
        <dbReference type="ChEBI" id="CHEBI:15379"/>
        <dbReference type="ChEBI" id="CHEBI:16240"/>
        <dbReference type="ChEBI" id="CHEBI:28938"/>
        <dbReference type="ChEBI" id="CHEBI:29969"/>
        <dbReference type="ChEBI" id="CHEBI:131803"/>
        <dbReference type="EC" id="1.4.3.13"/>
    </reaction>
</comment>
<keyword evidence="5" id="KW-0886">LTQ</keyword>
<dbReference type="GO" id="GO:0016020">
    <property type="term" value="C:membrane"/>
    <property type="evidence" value="ECO:0007669"/>
    <property type="project" value="UniProtKB-SubCell"/>
</dbReference>
<dbReference type="PRINTS" id="PR00258">
    <property type="entry name" value="SPERACTRCPTR"/>
</dbReference>
<comment type="caution">
    <text evidence="20">Lacks conserved residue(s) required for the propagation of feature annotation.</text>
</comment>
<keyword evidence="7" id="KW-0812">Transmembrane</keyword>
<evidence type="ECO:0000256" key="15">
    <source>
        <dbReference type="ARBA" id="ARBA00023136"/>
    </source>
</evidence>
<dbReference type="Pfam" id="PF00530">
    <property type="entry name" value="SRCR"/>
    <property type="match status" value="1"/>
</dbReference>
<dbReference type="STRING" id="37001.A0A1A9W825"/>
<dbReference type="PRINTS" id="PR00074">
    <property type="entry name" value="LYSYLOXIDASE"/>
</dbReference>
<keyword evidence="15" id="KW-0472">Membrane</keyword>
<reference evidence="22" key="2">
    <citation type="submission" date="2020-05" db="UniProtKB">
        <authorList>
            <consortium name="EnsemblMetazoa"/>
        </authorList>
    </citation>
    <scope>IDENTIFICATION</scope>
    <source>
        <strain evidence="22">IAEA</strain>
    </source>
</reference>
<feature type="domain" description="SRCR" evidence="21">
    <location>
        <begin position="37"/>
        <end position="149"/>
    </location>
</feature>
<evidence type="ECO:0000256" key="2">
    <source>
        <dbReference type="ARBA" id="ARBA00004167"/>
    </source>
</evidence>
<comment type="similarity">
    <text evidence="4">Belongs to the lysyl oxidase family.</text>
</comment>
<keyword evidence="10" id="KW-0677">Repeat</keyword>
<protein>
    <recommendedName>
        <fullName evidence="18">protein-lysine 6-oxidase</fullName>
        <ecNumber evidence="18">1.4.3.13</ecNumber>
    </recommendedName>
</protein>
<dbReference type="SUPFAM" id="SSF56487">
    <property type="entry name" value="SRCR-like"/>
    <property type="match status" value="1"/>
</dbReference>
<keyword evidence="13" id="KW-0560">Oxidoreductase</keyword>
<dbReference type="PROSITE" id="PS50287">
    <property type="entry name" value="SRCR_2"/>
    <property type="match status" value="1"/>
</dbReference>
<evidence type="ECO:0000256" key="6">
    <source>
        <dbReference type="ARBA" id="ARBA00022525"/>
    </source>
</evidence>
<feature type="disulfide bond" evidence="20">
    <location>
        <begin position="116"/>
        <end position="126"/>
    </location>
</feature>
<evidence type="ECO:0000256" key="3">
    <source>
        <dbReference type="ARBA" id="ARBA00004239"/>
    </source>
</evidence>
<organism evidence="22 23">
    <name type="scientific">Glossina brevipalpis</name>
    <dbReference type="NCBI Taxonomy" id="37001"/>
    <lineage>
        <taxon>Eukaryota</taxon>
        <taxon>Metazoa</taxon>
        <taxon>Ecdysozoa</taxon>
        <taxon>Arthropoda</taxon>
        <taxon>Hexapoda</taxon>
        <taxon>Insecta</taxon>
        <taxon>Pterygota</taxon>
        <taxon>Neoptera</taxon>
        <taxon>Endopterygota</taxon>
        <taxon>Diptera</taxon>
        <taxon>Brachycera</taxon>
        <taxon>Muscomorpha</taxon>
        <taxon>Hippoboscoidea</taxon>
        <taxon>Glossinidae</taxon>
        <taxon>Glossina</taxon>
    </lineage>
</organism>
<dbReference type="PROSITE" id="PS00926">
    <property type="entry name" value="LYSYL_OXIDASE"/>
    <property type="match status" value="1"/>
</dbReference>
<dbReference type="GO" id="GO:0004720">
    <property type="term" value="F:protein-lysine 6-oxidase activity"/>
    <property type="evidence" value="ECO:0007669"/>
    <property type="project" value="UniProtKB-EC"/>
</dbReference>
<dbReference type="InterPro" id="IPR036772">
    <property type="entry name" value="SRCR-like_dom_sf"/>
</dbReference>
<dbReference type="Gene3D" id="3.10.250.10">
    <property type="entry name" value="SRCR-like domain"/>
    <property type="match status" value="1"/>
</dbReference>
<keyword evidence="23" id="KW-1185">Reference proteome</keyword>
<dbReference type="InterPro" id="IPR019828">
    <property type="entry name" value="Lysyl_oxidase_CS"/>
</dbReference>
<dbReference type="InterPro" id="IPR001695">
    <property type="entry name" value="Lysyl_oxidase"/>
</dbReference>
<evidence type="ECO:0000256" key="5">
    <source>
        <dbReference type="ARBA" id="ARBA00022477"/>
    </source>
</evidence>
<evidence type="ECO:0000256" key="1">
    <source>
        <dbReference type="ARBA" id="ARBA00001935"/>
    </source>
</evidence>
<name>A0A1A9W825_9MUSC</name>
<dbReference type="AlphaFoldDB" id="A0A1A9W825"/>
<evidence type="ECO:0000256" key="9">
    <source>
        <dbReference type="ARBA" id="ARBA00022729"/>
    </source>
</evidence>
<keyword evidence="9" id="KW-0732">Signal</keyword>
<dbReference type="VEuPathDB" id="VectorBase:GBRI009653"/>
<evidence type="ECO:0000256" key="20">
    <source>
        <dbReference type="PROSITE-ProRule" id="PRU00196"/>
    </source>
</evidence>
<keyword evidence="11" id="KW-0801">TPQ</keyword>
<evidence type="ECO:0000256" key="17">
    <source>
        <dbReference type="ARBA" id="ARBA00023180"/>
    </source>
</evidence>
<dbReference type="FunFam" id="3.10.250.10:FF:000016">
    <property type="entry name" value="Scavenger receptor cysteine-rich protein type 12"/>
    <property type="match status" value="1"/>
</dbReference>
<evidence type="ECO:0000256" key="18">
    <source>
        <dbReference type="ARBA" id="ARBA00038869"/>
    </source>
</evidence>
<dbReference type="GO" id="GO:0005507">
    <property type="term" value="F:copper ion binding"/>
    <property type="evidence" value="ECO:0007669"/>
    <property type="project" value="InterPro"/>
</dbReference>
<accession>A0A1A9W825</accession>
<evidence type="ECO:0000256" key="12">
    <source>
        <dbReference type="ARBA" id="ARBA00022989"/>
    </source>
</evidence>
<proteinExistence type="inferred from homology"/>
<dbReference type="PANTHER" id="PTHR45817">
    <property type="entry name" value="LYSYL OXIDASE-LIKE-RELATED"/>
    <property type="match status" value="1"/>
</dbReference>
<dbReference type="GO" id="GO:0005615">
    <property type="term" value="C:extracellular space"/>
    <property type="evidence" value="ECO:0007669"/>
    <property type="project" value="TreeGrafter"/>
</dbReference>
<evidence type="ECO:0000256" key="19">
    <source>
        <dbReference type="ARBA" id="ARBA00047861"/>
    </source>
</evidence>
<evidence type="ECO:0000256" key="4">
    <source>
        <dbReference type="ARBA" id="ARBA00007492"/>
    </source>
</evidence>
<dbReference type="Proteomes" id="UP000091820">
    <property type="component" value="Unassembled WGS sequence"/>
</dbReference>
<keyword evidence="6" id="KW-0964">Secreted</keyword>
<keyword evidence="16 20" id="KW-1015">Disulfide bond</keyword>
<evidence type="ECO:0000256" key="8">
    <source>
        <dbReference type="ARBA" id="ARBA00022723"/>
    </source>
</evidence>
<keyword evidence="17" id="KW-0325">Glycoprotein</keyword>
<keyword evidence="14" id="KW-0186">Copper</keyword>
<evidence type="ECO:0000256" key="11">
    <source>
        <dbReference type="ARBA" id="ARBA00022772"/>
    </source>
</evidence>
<dbReference type="Pfam" id="PF01186">
    <property type="entry name" value="Lysyl_oxidase"/>
    <property type="match status" value="1"/>
</dbReference>
<dbReference type="PANTHER" id="PTHR45817:SF4">
    <property type="entry name" value="LYSYL OXIDASE-LIKE-RELATED"/>
    <property type="match status" value="1"/>
</dbReference>
<evidence type="ECO:0000313" key="22">
    <source>
        <dbReference type="EnsemblMetazoa" id="GBRI009653-PA"/>
    </source>
</evidence>
<dbReference type="EC" id="1.4.3.13" evidence="18"/>
<keyword evidence="8" id="KW-0479">Metal-binding</keyword>
<dbReference type="InterPro" id="IPR001190">
    <property type="entry name" value="SRCR"/>
</dbReference>
<evidence type="ECO:0000256" key="10">
    <source>
        <dbReference type="ARBA" id="ARBA00022737"/>
    </source>
</evidence>
<comment type="subcellular location">
    <subcellularLocation>
        <location evidence="2">Membrane</location>
        <topology evidence="2">Single-pass membrane protein</topology>
    </subcellularLocation>
    <subcellularLocation>
        <location evidence="3">Secreted</location>
        <location evidence="3">Extracellular space</location>
    </subcellularLocation>
</comment>
<reference evidence="23" key="1">
    <citation type="submission" date="2014-03" db="EMBL/GenBank/DDBJ databases">
        <authorList>
            <person name="Aksoy S."/>
            <person name="Warren W."/>
            <person name="Wilson R.K."/>
        </authorList>
    </citation>
    <scope>NUCLEOTIDE SEQUENCE [LARGE SCALE GENOMIC DNA]</scope>
    <source>
        <strain evidence="23">IAEA</strain>
    </source>
</reference>